<gene>
    <name evidence="1" type="ORF">K1X13_18490</name>
</gene>
<comment type="caution">
    <text evidence="1">The sequence shown here is derived from an EMBL/GenBank/DDBJ whole genome shotgun (WGS) entry which is preliminary data.</text>
</comment>
<protein>
    <submittedName>
        <fullName evidence="1">Uncharacterized protein</fullName>
    </submittedName>
</protein>
<dbReference type="EMBL" id="JAIEZQ010000003">
    <property type="protein sequence ID" value="MBY9076825.1"/>
    <property type="molecule type" value="Genomic_DNA"/>
</dbReference>
<proteinExistence type="predicted"/>
<name>A0ABS7RS27_9ACTN</name>
<evidence type="ECO:0000313" key="1">
    <source>
        <dbReference type="EMBL" id="MBY9076825.1"/>
    </source>
</evidence>
<keyword evidence="2" id="KW-1185">Reference proteome</keyword>
<evidence type="ECO:0000313" key="2">
    <source>
        <dbReference type="Proteomes" id="UP000754710"/>
    </source>
</evidence>
<dbReference type="Proteomes" id="UP000754710">
    <property type="component" value="Unassembled WGS sequence"/>
</dbReference>
<dbReference type="RefSeq" id="WP_221026606.1">
    <property type="nucleotide sequence ID" value="NZ_JAIEZQ010000003.1"/>
</dbReference>
<reference evidence="1 2" key="1">
    <citation type="submission" date="2021-08" db="EMBL/GenBank/DDBJ databases">
        <title>Nocardioides bacterium WL0053 sp. nov., isolated from the sediment.</title>
        <authorList>
            <person name="Wang L."/>
            <person name="Zhang D."/>
            <person name="Zhang A."/>
        </authorList>
    </citation>
    <scope>NUCLEOTIDE SEQUENCE [LARGE SCALE GENOMIC DNA]</scope>
    <source>
        <strain evidence="1 2">WL0053</strain>
    </source>
</reference>
<organism evidence="1 2">
    <name type="scientific">Nocardioides jiangsuensis</name>
    <dbReference type="NCBI Taxonomy" id="2866161"/>
    <lineage>
        <taxon>Bacteria</taxon>
        <taxon>Bacillati</taxon>
        <taxon>Actinomycetota</taxon>
        <taxon>Actinomycetes</taxon>
        <taxon>Propionibacteriales</taxon>
        <taxon>Nocardioidaceae</taxon>
        <taxon>Nocardioides</taxon>
    </lineage>
</organism>
<sequence>MRKPFRRGVEVPAEVVERAELGRGEKVLAGARTGDGGWLLGTRDVLLVVPASGAQTVSETGGAAAVTRIPWQRVETADWKRDDEQLRVVEVGDFGRERPVHTFSIGDPGLLVELVRERVTASVVLQRRVVVEGKRGLYVIARRPPRGDGEVTWVYEFDPGIDPEDPAVMAAAEAGLVAAQEELGL</sequence>
<accession>A0ABS7RS27</accession>